<evidence type="ECO:0000313" key="3">
    <source>
        <dbReference type="Proteomes" id="UP001175228"/>
    </source>
</evidence>
<sequence length="80" mass="9020">MCTQHLPGPEPDTLSHRKATPYNELPLPTTLTKSISQYLSCNCARNDASNRAEFLRPPPDTSCARTDVKILNRDTQMKYV</sequence>
<protein>
    <submittedName>
        <fullName evidence="2">Uncharacterized protein</fullName>
    </submittedName>
</protein>
<feature type="region of interest" description="Disordered" evidence="1">
    <location>
        <begin position="1"/>
        <end position="25"/>
    </location>
</feature>
<dbReference type="EMBL" id="JAUEPU010000003">
    <property type="protein sequence ID" value="KAK0503706.1"/>
    <property type="molecule type" value="Genomic_DNA"/>
</dbReference>
<gene>
    <name evidence="2" type="ORF">EDD18DRAFT_473941</name>
</gene>
<reference evidence="2" key="1">
    <citation type="submission" date="2023-06" db="EMBL/GenBank/DDBJ databases">
        <authorList>
            <consortium name="Lawrence Berkeley National Laboratory"/>
            <person name="Ahrendt S."/>
            <person name="Sahu N."/>
            <person name="Indic B."/>
            <person name="Wong-Bajracharya J."/>
            <person name="Merenyi Z."/>
            <person name="Ke H.-M."/>
            <person name="Monk M."/>
            <person name="Kocsube S."/>
            <person name="Drula E."/>
            <person name="Lipzen A."/>
            <person name="Balint B."/>
            <person name="Henrissat B."/>
            <person name="Andreopoulos B."/>
            <person name="Martin F.M."/>
            <person name="Harder C.B."/>
            <person name="Rigling D."/>
            <person name="Ford K.L."/>
            <person name="Foster G.D."/>
            <person name="Pangilinan J."/>
            <person name="Papanicolaou A."/>
            <person name="Barry K."/>
            <person name="LaButti K."/>
            <person name="Viragh M."/>
            <person name="Koriabine M."/>
            <person name="Yan M."/>
            <person name="Riley R."/>
            <person name="Champramary S."/>
            <person name="Plett K.L."/>
            <person name="Tsai I.J."/>
            <person name="Slot J."/>
            <person name="Sipos G."/>
            <person name="Plett J."/>
            <person name="Nagy L.G."/>
            <person name="Grigoriev I.V."/>
        </authorList>
    </citation>
    <scope>NUCLEOTIDE SEQUENCE</scope>
    <source>
        <strain evidence="2">HWK02</strain>
    </source>
</reference>
<dbReference type="Proteomes" id="UP001175228">
    <property type="component" value="Unassembled WGS sequence"/>
</dbReference>
<organism evidence="2 3">
    <name type="scientific">Armillaria luteobubalina</name>
    <dbReference type="NCBI Taxonomy" id="153913"/>
    <lineage>
        <taxon>Eukaryota</taxon>
        <taxon>Fungi</taxon>
        <taxon>Dikarya</taxon>
        <taxon>Basidiomycota</taxon>
        <taxon>Agaricomycotina</taxon>
        <taxon>Agaricomycetes</taxon>
        <taxon>Agaricomycetidae</taxon>
        <taxon>Agaricales</taxon>
        <taxon>Marasmiineae</taxon>
        <taxon>Physalacriaceae</taxon>
        <taxon>Armillaria</taxon>
    </lineage>
</organism>
<proteinExistence type="predicted"/>
<keyword evidence="3" id="KW-1185">Reference proteome</keyword>
<evidence type="ECO:0000256" key="1">
    <source>
        <dbReference type="SAM" id="MobiDB-lite"/>
    </source>
</evidence>
<dbReference type="AlphaFoldDB" id="A0AA39QKW4"/>
<accession>A0AA39QKW4</accession>
<evidence type="ECO:0000313" key="2">
    <source>
        <dbReference type="EMBL" id="KAK0503706.1"/>
    </source>
</evidence>
<name>A0AA39QKW4_9AGAR</name>
<comment type="caution">
    <text evidence="2">The sequence shown here is derived from an EMBL/GenBank/DDBJ whole genome shotgun (WGS) entry which is preliminary data.</text>
</comment>